<dbReference type="AlphaFoldDB" id="A0A9Q4CQ06"/>
<organism evidence="2 3">
    <name type="scientific">Morganella morganii</name>
    <name type="common">Proteus morganii</name>
    <dbReference type="NCBI Taxonomy" id="582"/>
    <lineage>
        <taxon>Bacteria</taxon>
        <taxon>Pseudomonadati</taxon>
        <taxon>Pseudomonadota</taxon>
        <taxon>Gammaproteobacteria</taxon>
        <taxon>Enterobacterales</taxon>
        <taxon>Morganellaceae</taxon>
        <taxon>Morganella</taxon>
    </lineage>
</organism>
<name>A0A9Q4CQ06_MORMO</name>
<evidence type="ECO:0000313" key="2">
    <source>
        <dbReference type="EMBL" id="MCY0789263.1"/>
    </source>
</evidence>
<keyword evidence="1" id="KW-0472">Membrane</keyword>
<feature type="transmembrane region" description="Helical" evidence="1">
    <location>
        <begin position="114"/>
        <end position="132"/>
    </location>
</feature>
<dbReference type="RefSeq" id="WP_267785340.1">
    <property type="nucleotide sequence ID" value="NZ_JAPNMI010000003.1"/>
</dbReference>
<comment type="caution">
    <text evidence="2">The sequence shown here is derived from an EMBL/GenBank/DDBJ whole genome shotgun (WGS) entry which is preliminary data.</text>
</comment>
<protein>
    <submittedName>
        <fullName evidence="2">Uncharacterized protein</fullName>
    </submittedName>
</protein>
<reference evidence="2" key="1">
    <citation type="submission" date="2022-08" db="EMBL/GenBank/DDBJ databases">
        <authorList>
            <person name="Dale J.L."/>
        </authorList>
    </citation>
    <scope>NUCLEOTIDE SEQUENCE</scope>
    <source>
        <strain evidence="2">2022EL-00758</strain>
    </source>
</reference>
<sequence length="272" mass="30318">MTITLSVLSGLHRGAKATFPVPPSGDIFITLGADALRTDITLLDPGILPVHCRLAADKNGLRLCENNSSVPPEQGNRHILPGDHIVAGKRFECAGISFSAQYTTAAIPFRHRKIVFIFVFILLFISAGLFFFTRPGRTIPSAEQFLSAEPYRCLSREKHDNKWIIRGSVTRAAEKELVAFFRQQDIAYRLDVITPDTELNTLNSWLSAAPNNHLTAELSTMCGHITIRGTRAPHQQKISLKDFLPTLLIPSGMLIDDQSIITDDYIKKQIRR</sequence>
<keyword evidence="1" id="KW-1133">Transmembrane helix</keyword>
<accession>A0A9Q4CQ06</accession>
<dbReference type="Gene3D" id="2.60.200.20">
    <property type="match status" value="1"/>
</dbReference>
<evidence type="ECO:0000313" key="3">
    <source>
        <dbReference type="Proteomes" id="UP001076655"/>
    </source>
</evidence>
<dbReference type="EMBL" id="JAPNMI010000003">
    <property type="protein sequence ID" value="MCY0789263.1"/>
    <property type="molecule type" value="Genomic_DNA"/>
</dbReference>
<evidence type="ECO:0000256" key="1">
    <source>
        <dbReference type="SAM" id="Phobius"/>
    </source>
</evidence>
<gene>
    <name evidence="2" type="ORF">N0392_06140</name>
</gene>
<proteinExistence type="predicted"/>
<dbReference type="Proteomes" id="UP001076655">
    <property type="component" value="Unassembled WGS sequence"/>
</dbReference>
<keyword evidence="1" id="KW-0812">Transmembrane</keyword>